<feature type="transmembrane region" description="Helical" evidence="1">
    <location>
        <begin position="6"/>
        <end position="24"/>
    </location>
</feature>
<keyword evidence="1" id="KW-1133">Transmembrane helix</keyword>
<reference evidence="2" key="1">
    <citation type="submission" date="2018-01" db="EMBL/GenBank/DDBJ databases">
        <title>An insight into the sialome of Amazonian anophelines.</title>
        <authorList>
            <person name="Ribeiro J.M."/>
            <person name="Scarpassa V."/>
            <person name="Calvo E."/>
        </authorList>
    </citation>
    <scope>NUCLEOTIDE SEQUENCE</scope>
</reference>
<keyword evidence="1" id="KW-0472">Membrane</keyword>
<dbReference type="EMBL" id="GGFL01013703">
    <property type="protein sequence ID" value="MBW77881.1"/>
    <property type="molecule type" value="Transcribed_RNA"/>
</dbReference>
<organism evidence="2">
    <name type="scientific">Anopheles darlingi</name>
    <name type="common">Mosquito</name>
    <dbReference type="NCBI Taxonomy" id="43151"/>
    <lineage>
        <taxon>Eukaryota</taxon>
        <taxon>Metazoa</taxon>
        <taxon>Ecdysozoa</taxon>
        <taxon>Arthropoda</taxon>
        <taxon>Hexapoda</taxon>
        <taxon>Insecta</taxon>
        <taxon>Pterygota</taxon>
        <taxon>Neoptera</taxon>
        <taxon>Endopterygota</taxon>
        <taxon>Diptera</taxon>
        <taxon>Nematocera</taxon>
        <taxon>Culicoidea</taxon>
        <taxon>Culicidae</taxon>
        <taxon>Anophelinae</taxon>
        <taxon>Anopheles</taxon>
    </lineage>
</organism>
<sequence length="108" mass="11470">MAGDAVPVAVAAAVPVAVAVAVVLPRPAGRRCEPALDFLSLMLFRYSDGLIRWFEPSPVPLGKLGGTNGRTSCLLTRFGPGRWCWCWCWLSPVAAASRCCCCCCCCCG</sequence>
<keyword evidence="1" id="KW-0812">Transmembrane</keyword>
<dbReference type="AlphaFoldDB" id="A0A2M4DK17"/>
<evidence type="ECO:0000256" key="1">
    <source>
        <dbReference type="SAM" id="Phobius"/>
    </source>
</evidence>
<proteinExistence type="predicted"/>
<evidence type="ECO:0000313" key="2">
    <source>
        <dbReference type="EMBL" id="MBW77881.1"/>
    </source>
</evidence>
<protein>
    <submittedName>
        <fullName evidence="2">Putative secreted protein</fullName>
    </submittedName>
</protein>
<accession>A0A2M4DK17</accession>
<name>A0A2M4DK17_ANODA</name>